<dbReference type="InterPro" id="IPR000362">
    <property type="entry name" value="Fumarate_lyase_fam"/>
</dbReference>
<dbReference type="Pfam" id="PF14698">
    <property type="entry name" value="ASL_C2"/>
    <property type="match status" value="1"/>
</dbReference>
<evidence type="ECO:0000256" key="4">
    <source>
        <dbReference type="ARBA" id="ARBA00022605"/>
    </source>
</evidence>
<dbReference type="InterPro" id="IPR009049">
    <property type="entry name" value="Argininosuccinate_lyase"/>
</dbReference>
<dbReference type="GO" id="GO:0004056">
    <property type="term" value="F:argininosuccinate lyase activity"/>
    <property type="evidence" value="ECO:0007669"/>
    <property type="project" value="UniProtKB-UniRule"/>
</dbReference>
<feature type="domain" description="Argininosuccinate lyase C-terminal" evidence="8">
    <location>
        <begin position="366"/>
        <end position="434"/>
    </location>
</feature>
<evidence type="ECO:0000256" key="2">
    <source>
        <dbReference type="ARBA" id="ARBA00012338"/>
    </source>
</evidence>
<dbReference type="InterPro" id="IPR008948">
    <property type="entry name" value="L-Aspartase-like"/>
</dbReference>
<comment type="pathway">
    <text evidence="1 6">Amino-acid biosynthesis; L-arginine biosynthesis; L-arginine from L-ornithine and carbamoyl phosphate: step 3/3.</text>
</comment>
<keyword evidence="10" id="KW-1185">Reference proteome</keyword>
<evidence type="ECO:0000256" key="1">
    <source>
        <dbReference type="ARBA" id="ARBA00004941"/>
    </source>
</evidence>
<dbReference type="AlphaFoldDB" id="A0A401IS95"/>
<evidence type="ECO:0000256" key="3">
    <source>
        <dbReference type="ARBA" id="ARBA00022571"/>
    </source>
</evidence>
<dbReference type="CDD" id="cd01359">
    <property type="entry name" value="Argininosuccinate_lyase"/>
    <property type="match status" value="1"/>
</dbReference>
<evidence type="ECO:0000259" key="8">
    <source>
        <dbReference type="Pfam" id="PF14698"/>
    </source>
</evidence>
<keyword evidence="5 6" id="KW-0456">Lyase</keyword>
<dbReference type="Gene3D" id="1.10.275.10">
    <property type="entry name" value="Fumarase/aspartase (N-terminal domain)"/>
    <property type="match status" value="1"/>
</dbReference>
<evidence type="ECO:0000256" key="5">
    <source>
        <dbReference type="ARBA" id="ARBA00023239"/>
    </source>
</evidence>
<dbReference type="PANTHER" id="PTHR43814">
    <property type="entry name" value="ARGININOSUCCINATE LYASE"/>
    <property type="match status" value="1"/>
</dbReference>
<dbReference type="FunFam" id="1.20.200.10:FF:000015">
    <property type="entry name" value="argininosuccinate lyase isoform X2"/>
    <property type="match status" value="1"/>
</dbReference>
<dbReference type="FunFam" id="1.10.40.30:FF:000001">
    <property type="entry name" value="Argininosuccinate lyase"/>
    <property type="match status" value="1"/>
</dbReference>
<feature type="domain" description="Fumarate lyase N-terminal" evidence="7">
    <location>
        <begin position="18"/>
        <end position="303"/>
    </location>
</feature>
<reference evidence="9 10" key="1">
    <citation type="journal article" date="2019" name="Int. J. Syst. Evol. Microbiol.">
        <title>Lactobacillus salitolerans sp. nov., a novel lactic acid bacterium isolated from spent mushroom substrates.</title>
        <authorList>
            <person name="Tohno M."/>
            <person name="Tanizawa Y."/>
            <person name="Kojima Y."/>
            <person name="Sakamoto M."/>
            <person name="Nakamura Y."/>
            <person name="Ohkuma M."/>
            <person name="Kobayashi H."/>
        </authorList>
    </citation>
    <scope>NUCLEOTIDE SEQUENCE [LARGE SCALE GENOMIC DNA]</scope>
    <source>
        <strain evidence="9 10">YK43</strain>
    </source>
</reference>
<dbReference type="InterPro" id="IPR029419">
    <property type="entry name" value="Arg_succ_lyase_C"/>
</dbReference>
<evidence type="ECO:0000256" key="6">
    <source>
        <dbReference type="HAMAP-Rule" id="MF_00006"/>
    </source>
</evidence>
<accession>A0A401IS95</accession>
<dbReference type="PROSITE" id="PS00163">
    <property type="entry name" value="FUMARATE_LYASES"/>
    <property type="match status" value="1"/>
</dbReference>
<comment type="subcellular location">
    <subcellularLocation>
        <location evidence="6">Cytoplasm</location>
    </subcellularLocation>
</comment>
<comment type="similarity">
    <text evidence="6">Belongs to the lyase 1 family. Argininosuccinate lyase subfamily.</text>
</comment>
<gene>
    <name evidence="6 9" type="primary">argH</name>
    <name evidence="9" type="ORF">LFYK43_08460</name>
</gene>
<sequence length="464" mass="51425">MTKNQMWGGRFEHGNTADVVRFNASIQFDQRLAKHDITGSLAHAKMLVKTKILSASEGQQIIAGLEALQEKLVAGQLEFSPDYEDIHMNIENLLKEEIGPVAGKLHTARSRNDQTATDMHLFMKDELASISALLKNLLQTLVNKADANVSTLMPGYTHLQHAQPISYAHYLLAYYEMFTRDLGRFQAAQKSADNSPLGAAALAGTTFPIDREYSAQELGFAAVYQNSIDAVSDRDYLLDFLSAAATLMMHLSRFCEEIIQWNSYEFGYLEISDQYATGSSIMPQKKNPDVAELIRGKTGRVYGDLFAMLTTLKGLPLAYDKDLQEDKEGVFDALDTVKDCTSLFTGMLAELQIKPEKMAASLTDDFSNATELADYLAAKGVPFRQAHAIVGQLVHYGMENHLPLQEMPLELLQKAAPQIKADVYADLAPENAVARRVSLGSTGFEQVRFQIQQAQQKLANNAEK</sequence>
<dbReference type="InterPro" id="IPR020557">
    <property type="entry name" value="Fumarate_lyase_CS"/>
</dbReference>
<dbReference type="InterPro" id="IPR024083">
    <property type="entry name" value="Fumarase/histidase_N"/>
</dbReference>
<keyword evidence="6" id="KW-0963">Cytoplasm</keyword>
<dbReference type="PANTHER" id="PTHR43814:SF1">
    <property type="entry name" value="ARGININOSUCCINATE LYASE"/>
    <property type="match status" value="1"/>
</dbReference>
<dbReference type="InterPro" id="IPR022761">
    <property type="entry name" value="Fumarate_lyase_N"/>
</dbReference>
<dbReference type="EC" id="4.3.2.1" evidence="2 6"/>
<evidence type="ECO:0000259" key="7">
    <source>
        <dbReference type="Pfam" id="PF00206"/>
    </source>
</evidence>
<protein>
    <recommendedName>
        <fullName evidence="2 6">Argininosuccinate lyase</fullName>
        <shortName evidence="6">ASAL</shortName>
        <ecNumber evidence="2 6">4.3.2.1</ecNumber>
    </recommendedName>
    <alternativeName>
        <fullName evidence="6">Arginosuccinase</fullName>
    </alternativeName>
</protein>
<dbReference type="GO" id="GO:0005829">
    <property type="term" value="C:cytosol"/>
    <property type="evidence" value="ECO:0007669"/>
    <property type="project" value="TreeGrafter"/>
</dbReference>
<proteinExistence type="inferred from homology"/>
<dbReference type="PRINTS" id="PR00145">
    <property type="entry name" value="ARGSUCLYASE"/>
</dbReference>
<dbReference type="HAMAP" id="MF_00006">
    <property type="entry name" value="Arg_succ_lyase"/>
    <property type="match status" value="1"/>
</dbReference>
<keyword evidence="4 6" id="KW-0028">Amino-acid biosynthesis</keyword>
<evidence type="ECO:0000313" key="10">
    <source>
        <dbReference type="Proteomes" id="UP000286848"/>
    </source>
</evidence>
<dbReference type="UniPathway" id="UPA00068">
    <property type="reaction ID" value="UER00114"/>
</dbReference>
<dbReference type="RefSeq" id="WP_124975734.1">
    <property type="nucleotide sequence ID" value="NZ_BFFP01000010.1"/>
</dbReference>
<comment type="caution">
    <text evidence="9">The sequence shown here is derived from an EMBL/GenBank/DDBJ whole genome shotgun (WGS) entry which is preliminary data.</text>
</comment>
<evidence type="ECO:0000313" key="9">
    <source>
        <dbReference type="EMBL" id="GBG94387.1"/>
    </source>
</evidence>
<comment type="catalytic activity">
    <reaction evidence="6">
        <text>2-(N(omega)-L-arginino)succinate = fumarate + L-arginine</text>
        <dbReference type="Rhea" id="RHEA:24020"/>
        <dbReference type="ChEBI" id="CHEBI:29806"/>
        <dbReference type="ChEBI" id="CHEBI:32682"/>
        <dbReference type="ChEBI" id="CHEBI:57472"/>
        <dbReference type="EC" id="4.3.2.1"/>
    </reaction>
</comment>
<dbReference type="Proteomes" id="UP000286848">
    <property type="component" value="Unassembled WGS sequence"/>
</dbReference>
<dbReference type="EMBL" id="BFFP01000010">
    <property type="protein sequence ID" value="GBG94387.1"/>
    <property type="molecule type" value="Genomic_DNA"/>
</dbReference>
<dbReference type="Gene3D" id="1.20.200.10">
    <property type="entry name" value="Fumarase/aspartase (Central domain)"/>
    <property type="match status" value="1"/>
</dbReference>
<dbReference type="Gene3D" id="1.10.40.30">
    <property type="entry name" value="Fumarase/aspartase (C-terminal domain)"/>
    <property type="match status" value="1"/>
</dbReference>
<dbReference type="FunFam" id="1.10.275.10:FF:000002">
    <property type="entry name" value="Argininosuccinate lyase"/>
    <property type="match status" value="1"/>
</dbReference>
<dbReference type="NCBIfam" id="TIGR00838">
    <property type="entry name" value="argH"/>
    <property type="match status" value="1"/>
</dbReference>
<dbReference type="GO" id="GO:0042450">
    <property type="term" value="P:L-arginine biosynthetic process via ornithine"/>
    <property type="evidence" value="ECO:0007669"/>
    <property type="project" value="UniProtKB-UniRule"/>
</dbReference>
<name>A0A401IS95_9LACO</name>
<dbReference type="PRINTS" id="PR00149">
    <property type="entry name" value="FUMRATELYASE"/>
</dbReference>
<keyword evidence="3 6" id="KW-0055">Arginine biosynthesis</keyword>
<dbReference type="OrthoDB" id="9769623at2"/>
<dbReference type="Pfam" id="PF00206">
    <property type="entry name" value="Lyase_1"/>
    <property type="match status" value="1"/>
</dbReference>
<dbReference type="SUPFAM" id="SSF48557">
    <property type="entry name" value="L-aspartase-like"/>
    <property type="match status" value="1"/>
</dbReference>
<organism evidence="9 10">
    <name type="scientific">Ligilactobacillus salitolerans</name>
    <dbReference type="NCBI Taxonomy" id="1808352"/>
    <lineage>
        <taxon>Bacteria</taxon>
        <taxon>Bacillati</taxon>
        <taxon>Bacillota</taxon>
        <taxon>Bacilli</taxon>
        <taxon>Lactobacillales</taxon>
        <taxon>Lactobacillaceae</taxon>
        <taxon>Ligilactobacillus</taxon>
    </lineage>
</organism>